<feature type="compositionally biased region" description="Acidic residues" evidence="10">
    <location>
        <begin position="811"/>
        <end position="822"/>
    </location>
</feature>
<dbReference type="GO" id="GO:0036297">
    <property type="term" value="P:interstrand cross-link repair"/>
    <property type="evidence" value="ECO:0007669"/>
    <property type="project" value="TreeGrafter"/>
</dbReference>
<dbReference type="PANTHER" id="PTHR14025">
    <property type="entry name" value="FANCONI ANEMIA GROUP M FANCM FAMILY MEMBER"/>
    <property type="match status" value="1"/>
</dbReference>
<dbReference type="CDD" id="cd12091">
    <property type="entry name" value="FANCM_ID"/>
    <property type="match status" value="1"/>
</dbReference>
<feature type="compositionally biased region" description="Acidic residues" evidence="10">
    <location>
        <begin position="1171"/>
        <end position="1181"/>
    </location>
</feature>
<dbReference type="OrthoDB" id="164902at2759"/>
<dbReference type="GO" id="GO:0005524">
    <property type="term" value="F:ATP binding"/>
    <property type="evidence" value="ECO:0007669"/>
    <property type="project" value="UniProtKB-UniRule"/>
</dbReference>
<sequence>MSSDGYFDDDDEFDNAALAELNAIEAAHFSSNKQGSRTAIGRPASPIVPSSSKTVSQEISFDDISFDFDEVDLAPLDTFIADAYQGKTEPVAGPSKLSRTPSSTKVQTTLFGDVLHSVASTSTNKAKQPLERTKSTSRNPFGKQAQKTKQWDHTQFAKTGIRKAKSSKGKGKMGDDEEEEVEFEQFPAPFVPIGPPPPMKLSADLLEAKHWIYPLNRPKRDYQFNIVKKSLFDNTLVALPTGLGKTFIAGVVMLNYYRWFPEGKVVFVAPAKPLVAQQISACHETCGIPGSDSIELNGEVPTTVRERHWKEKRVFFMTPQTFMNDLQSERCDARSIVLYVVDEAHRATGDYSYNQVIRFLMAKNPHFRVLALTATPGNKPEAVQALIDSLHISHIEIRNEDSLDLRPYIHKKIYKPHVIAPDDNLGKLRDLLAKTMESIMKPLRASGVLHGGDNAIKMHPYRAQSLMASAPNKQFYSPLSMLSKLARAMMYLLAGSYGMCYTYCHEMMNDKVDEDAQGTKKKFGGKKLRDDPNFCAFMAEFERQHAQGFSAHPKVEMLKTILIQHFGSRVPDEGEDDTRVMVFSSFRGVVDEIVEELNKDRPLIRASRFIGQGADKQGNKGQAQKEQLEVINKFKAGVFNVLVATSIGEEGLDIGELDMTVCYDADKAPTRMIQRFGRTGRKREGTIHALLAEGREEGNIDKAEFAYKEVQGLVNKGEDYELYGDVGRLLPDHIIPQCVEKVVEIERYVREEGRRKASAKDGPQGKKRKRNDDVERNIPVGASSGFVSVRDLVVKKSKKKKKAVLPKNFDDIGEDDETDEDIESGRVAAPARRTQSAAARSTEKKMPKSKLKKSATIPTNKAPKKSKKKTKEYTAIQFSQLTADDSDDLDIEAGVILPSLRNQIAASKSLKAAMSPKPSPEPSPKLLKKQIDPSVIELSDSELGHLSSPDPEDTHDSPMLDTPDFGDIPINGSPPRDQNMSWLVDDDDDENRLDFEIVDSSPLVPKRSPSSAFERVQIGDESMEISNPVPYDDEIIPTSDPLEPALEISLEFVELQRTNRKNRLQPQHIPFSSFRPASILLSPSRKSNAAGGSHPRFVGSSKFHSSPTCDRSSSPAHHVRHNGKTTMLPPAIPRRLLESPGDSSAMEIPDLSFPIRPVILKRRRIIYDEPESPSEAVDAECEIPPPSQRHLHRMESTPAREKRNKKKQSREKPSLLAHNVNPLFDGEAEHSGDEVSEGCSEEDEESESDRQFIKDSPATQMSQSYDQSLIYRQSLLTQAPGPSFDGRAPVRSRPFGRINGPRRRYQPSSSPPPDDDLDHYHLGTFVVDDDEEISYEL</sequence>
<dbReference type="GO" id="GO:0009378">
    <property type="term" value="F:four-way junction helicase activity"/>
    <property type="evidence" value="ECO:0007669"/>
    <property type="project" value="TreeGrafter"/>
</dbReference>
<keyword evidence="4 13" id="KW-0378">Hydrolase</keyword>
<dbReference type="CDD" id="cd18801">
    <property type="entry name" value="SF2_C_FANCM_Hef"/>
    <property type="match status" value="1"/>
</dbReference>
<keyword evidence="6" id="KW-0067">ATP-binding</keyword>
<evidence type="ECO:0000256" key="1">
    <source>
        <dbReference type="ARBA" id="ARBA00004123"/>
    </source>
</evidence>
<dbReference type="InterPro" id="IPR014001">
    <property type="entry name" value="Helicase_ATP-bd"/>
</dbReference>
<name>A0A9P5Z5L2_9AGAR</name>
<comment type="function">
    <text evidence="9">ATP-dependent DNA helicase involved in DNA damage repair by homologous recombination and in genome maintenance. Capable of unwinding D-loops. Plays a role in limiting crossover recombinants during mitotic DNA double-strand break (DSB) repair. Component of a FANCM-MHF complex which promotes gene conversion at blocked replication forks, probably by reversal of the stalled fork.</text>
</comment>
<dbReference type="SMART" id="SM00487">
    <property type="entry name" value="DEXDc"/>
    <property type="match status" value="1"/>
</dbReference>
<dbReference type="CDD" id="cd18033">
    <property type="entry name" value="DEXDc_FANCM"/>
    <property type="match status" value="1"/>
</dbReference>
<evidence type="ECO:0000313" key="14">
    <source>
        <dbReference type="Proteomes" id="UP000807469"/>
    </source>
</evidence>
<reference evidence="13" key="1">
    <citation type="submission" date="2020-11" db="EMBL/GenBank/DDBJ databases">
        <authorList>
            <consortium name="DOE Joint Genome Institute"/>
            <person name="Ahrendt S."/>
            <person name="Riley R."/>
            <person name="Andreopoulos W."/>
            <person name="Labutti K."/>
            <person name="Pangilinan J."/>
            <person name="Ruiz-Duenas F.J."/>
            <person name="Barrasa J.M."/>
            <person name="Sanchez-Garcia M."/>
            <person name="Camarero S."/>
            <person name="Miyauchi S."/>
            <person name="Serrano A."/>
            <person name="Linde D."/>
            <person name="Babiker R."/>
            <person name="Drula E."/>
            <person name="Ayuso-Fernandez I."/>
            <person name="Pacheco R."/>
            <person name="Padilla G."/>
            <person name="Ferreira P."/>
            <person name="Barriuso J."/>
            <person name="Kellner H."/>
            <person name="Castanera R."/>
            <person name="Alfaro M."/>
            <person name="Ramirez L."/>
            <person name="Pisabarro A.G."/>
            <person name="Kuo A."/>
            <person name="Tritt A."/>
            <person name="Lipzen A."/>
            <person name="He G."/>
            <person name="Yan M."/>
            <person name="Ng V."/>
            <person name="Cullen D."/>
            <person name="Martin F."/>
            <person name="Rosso M.-N."/>
            <person name="Henrissat B."/>
            <person name="Hibbett D."/>
            <person name="Martinez A.T."/>
            <person name="Grigoriev I.V."/>
        </authorList>
    </citation>
    <scope>NUCLEOTIDE SEQUENCE</scope>
    <source>
        <strain evidence="13">CIRM-BRFM 674</strain>
    </source>
</reference>
<dbReference type="GO" id="GO:0016787">
    <property type="term" value="F:hydrolase activity"/>
    <property type="evidence" value="ECO:0007669"/>
    <property type="project" value="UniProtKB-KW"/>
</dbReference>
<comment type="similarity">
    <text evidence="2 9">Belongs to the DEAD box helicase family. DEAH subfamily. FANCM sub-subfamily.</text>
</comment>
<dbReference type="Gene3D" id="3.40.50.300">
    <property type="entry name" value="P-loop containing nucleotide triphosphate hydrolases"/>
    <property type="match status" value="2"/>
</dbReference>
<dbReference type="GO" id="GO:0043138">
    <property type="term" value="F:3'-5' DNA helicase activity"/>
    <property type="evidence" value="ECO:0007669"/>
    <property type="project" value="InterPro"/>
</dbReference>
<feature type="compositionally biased region" description="Polar residues" evidence="10">
    <location>
        <begin position="1102"/>
        <end position="1115"/>
    </location>
</feature>
<evidence type="ECO:0000256" key="4">
    <source>
        <dbReference type="ARBA" id="ARBA00022801"/>
    </source>
</evidence>
<dbReference type="EC" id="3.6.4.12" evidence="9"/>
<evidence type="ECO:0000313" key="13">
    <source>
        <dbReference type="EMBL" id="KAF9480455.1"/>
    </source>
</evidence>
<evidence type="ECO:0000256" key="5">
    <source>
        <dbReference type="ARBA" id="ARBA00022806"/>
    </source>
</evidence>
<keyword evidence="5" id="KW-0347">Helicase</keyword>
<dbReference type="FunFam" id="3.40.50.300:FF:000861">
    <property type="entry name" value="Fanconi anemia, complementation group M"/>
    <property type="match status" value="1"/>
</dbReference>
<dbReference type="InterPro" id="IPR027417">
    <property type="entry name" value="P-loop_NTPase"/>
</dbReference>
<dbReference type="InterPro" id="IPR006935">
    <property type="entry name" value="Helicase/UvrB_N"/>
</dbReference>
<dbReference type="Proteomes" id="UP000807469">
    <property type="component" value="Unassembled WGS sequence"/>
</dbReference>
<feature type="region of interest" description="Disordered" evidence="10">
    <location>
        <begin position="121"/>
        <end position="149"/>
    </location>
</feature>
<evidence type="ECO:0000256" key="7">
    <source>
        <dbReference type="ARBA" id="ARBA00023242"/>
    </source>
</evidence>
<keyword evidence="3" id="KW-0547">Nucleotide-binding</keyword>
<comment type="caution">
    <text evidence="13">The sequence shown here is derived from an EMBL/GenBank/DDBJ whole genome shotgun (WGS) entry which is preliminary data.</text>
</comment>
<comment type="catalytic activity">
    <reaction evidence="8 9">
        <text>ATP + H2O = ADP + phosphate + H(+)</text>
        <dbReference type="Rhea" id="RHEA:13065"/>
        <dbReference type="ChEBI" id="CHEBI:15377"/>
        <dbReference type="ChEBI" id="CHEBI:15378"/>
        <dbReference type="ChEBI" id="CHEBI:30616"/>
        <dbReference type="ChEBI" id="CHEBI:43474"/>
        <dbReference type="ChEBI" id="CHEBI:456216"/>
        <dbReference type="EC" id="3.6.4.12"/>
    </reaction>
</comment>
<keyword evidence="14" id="KW-1185">Reference proteome</keyword>
<dbReference type="InterPro" id="IPR039686">
    <property type="entry name" value="FANCM/Mph1-like_ID"/>
</dbReference>
<evidence type="ECO:0000256" key="6">
    <source>
        <dbReference type="ARBA" id="ARBA00022840"/>
    </source>
</evidence>
<evidence type="ECO:0000259" key="12">
    <source>
        <dbReference type="PROSITE" id="PS51194"/>
    </source>
</evidence>
<evidence type="ECO:0000256" key="3">
    <source>
        <dbReference type="ARBA" id="ARBA00022741"/>
    </source>
</evidence>
<proteinExistence type="inferred from homology"/>
<feature type="region of interest" description="Disordered" evidence="10">
    <location>
        <begin position="809"/>
        <end position="872"/>
    </location>
</feature>
<organism evidence="13 14">
    <name type="scientific">Pholiota conissans</name>
    <dbReference type="NCBI Taxonomy" id="109636"/>
    <lineage>
        <taxon>Eukaryota</taxon>
        <taxon>Fungi</taxon>
        <taxon>Dikarya</taxon>
        <taxon>Basidiomycota</taxon>
        <taxon>Agaricomycotina</taxon>
        <taxon>Agaricomycetes</taxon>
        <taxon>Agaricomycetidae</taxon>
        <taxon>Agaricales</taxon>
        <taxon>Agaricineae</taxon>
        <taxon>Strophariaceae</taxon>
        <taxon>Pholiota</taxon>
    </lineage>
</organism>
<dbReference type="EMBL" id="MU155194">
    <property type="protein sequence ID" value="KAF9480455.1"/>
    <property type="molecule type" value="Genomic_DNA"/>
</dbReference>
<comment type="subunit">
    <text evidence="9">Interacts with the MHF histone-fold complex to form the FANCM-MHF complex.</text>
</comment>
<dbReference type="PROSITE" id="PS51192">
    <property type="entry name" value="HELICASE_ATP_BIND_1"/>
    <property type="match status" value="1"/>
</dbReference>
<dbReference type="InterPro" id="IPR001650">
    <property type="entry name" value="Helicase_C-like"/>
</dbReference>
<evidence type="ECO:0000256" key="9">
    <source>
        <dbReference type="RuleBase" id="RU367027"/>
    </source>
</evidence>
<dbReference type="PROSITE" id="PS51194">
    <property type="entry name" value="HELICASE_CTER"/>
    <property type="match status" value="1"/>
</dbReference>
<feature type="region of interest" description="Disordered" evidence="10">
    <location>
        <begin position="753"/>
        <end position="779"/>
    </location>
</feature>
<dbReference type="SUPFAM" id="SSF52540">
    <property type="entry name" value="P-loop containing nucleoside triphosphate hydrolases"/>
    <property type="match status" value="1"/>
</dbReference>
<dbReference type="GO" id="GO:0005634">
    <property type="term" value="C:nucleus"/>
    <property type="evidence" value="ECO:0007669"/>
    <property type="project" value="UniProtKB-SubCell"/>
</dbReference>
<comment type="subcellular location">
    <subcellularLocation>
        <location evidence="1 9">Nucleus</location>
    </subcellularLocation>
</comment>
<feature type="region of interest" description="Disordered" evidence="10">
    <location>
        <begin position="1085"/>
        <end position="1128"/>
    </location>
</feature>
<feature type="compositionally biased region" description="Polar residues" evidence="10">
    <location>
        <begin position="1257"/>
        <end position="1277"/>
    </location>
</feature>
<dbReference type="GO" id="GO:0000400">
    <property type="term" value="F:four-way junction DNA binding"/>
    <property type="evidence" value="ECO:0007669"/>
    <property type="project" value="TreeGrafter"/>
</dbReference>
<feature type="compositionally biased region" description="Low complexity" evidence="10">
    <location>
        <begin position="828"/>
        <end position="840"/>
    </location>
</feature>
<dbReference type="Pfam" id="PF04851">
    <property type="entry name" value="ResIII"/>
    <property type="match status" value="1"/>
</dbReference>
<evidence type="ECO:0000259" key="11">
    <source>
        <dbReference type="PROSITE" id="PS51192"/>
    </source>
</evidence>
<dbReference type="SMART" id="SM00490">
    <property type="entry name" value="HELICc"/>
    <property type="match status" value="1"/>
</dbReference>
<protein>
    <recommendedName>
        <fullName evidence="9">ATP-dependent DNA helicase</fullName>
        <ecNumber evidence="9">3.6.4.12</ecNumber>
    </recommendedName>
</protein>
<keyword evidence="7" id="KW-0539">Nucleus</keyword>
<feature type="region of interest" description="Disordered" evidence="10">
    <location>
        <begin position="909"/>
        <end position="983"/>
    </location>
</feature>
<evidence type="ECO:0000256" key="10">
    <source>
        <dbReference type="SAM" id="MobiDB-lite"/>
    </source>
</evidence>
<dbReference type="Pfam" id="PF00271">
    <property type="entry name" value="Helicase_C"/>
    <property type="match status" value="1"/>
</dbReference>
<feature type="region of interest" description="Disordered" evidence="10">
    <location>
        <begin position="30"/>
        <end position="53"/>
    </location>
</feature>
<gene>
    <name evidence="13" type="ORF">BDN70DRAFT_877597</name>
</gene>
<feature type="compositionally biased region" description="Acidic residues" evidence="10">
    <location>
        <begin position="1234"/>
        <end position="1247"/>
    </location>
</feature>
<dbReference type="PANTHER" id="PTHR14025:SF20">
    <property type="entry name" value="FANCONI ANEMIA GROUP M PROTEIN"/>
    <property type="match status" value="1"/>
</dbReference>
<evidence type="ECO:0000256" key="2">
    <source>
        <dbReference type="ARBA" id="ARBA00009889"/>
    </source>
</evidence>
<dbReference type="InterPro" id="IPR044749">
    <property type="entry name" value="FANCM_DEXDc"/>
</dbReference>
<feature type="domain" description="Helicase ATP-binding" evidence="11">
    <location>
        <begin position="226"/>
        <end position="394"/>
    </location>
</feature>
<feature type="region of interest" description="Disordered" evidence="10">
    <location>
        <begin position="1171"/>
        <end position="1319"/>
    </location>
</feature>
<accession>A0A9P5Z5L2</accession>
<dbReference type="GO" id="GO:0045003">
    <property type="term" value="P:double-strand break repair via synthesis-dependent strand annealing"/>
    <property type="evidence" value="ECO:0007669"/>
    <property type="project" value="TreeGrafter"/>
</dbReference>
<feature type="domain" description="Helicase C-terminal" evidence="12">
    <location>
        <begin position="562"/>
        <end position="721"/>
    </location>
</feature>
<evidence type="ECO:0000256" key="8">
    <source>
        <dbReference type="ARBA" id="ARBA00047995"/>
    </source>
</evidence>